<evidence type="ECO:0000256" key="1">
    <source>
        <dbReference type="SAM" id="Phobius"/>
    </source>
</evidence>
<accession>A0A3B1JRM5</accession>
<dbReference type="PANTHER" id="PTHR13800:SF2">
    <property type="entry name" value="TRANSIENT RECEPTOR POTENTIAL CATION CHANNEL SUBFAMILY M MEMBER 2"/>
    <property type="match status" value="1"/>
</dbReference>
<keyword evidence="1" id="KW-0472">Membrane</keyword>
<reference evidence="3" key="1">
    <citation type="submission" date="2013-03" db="EMBL/GenBank/DDBJ databases">
        <authorList>
            <person name="Jeffery W."/>
            <person name="Warren W."/>
            <person name="Wilson R.K."/>
        </authorList>
    </citation>
    <scope>NUCLEOTIDE SEQUENCE</scope>
    <source>
        <strain evidence="3">female</strain>
    </source>
</reference>
<keyword evidence="1" id="KW-1133">Transmembrane helix</keyword>
<dbReference type="PANTHER" id="PTHR13800">
    <property type="entry name" value="TRANSIENT RECEPTOR POTENTIAL CATION CHANNEL, SUBFAMILY M, MEMBER 6"/>
    <property type="match status" value="1"/>
</dbReference>
<evidence type="ECO:0000313" key="2">
    <source>
        <dbReference type="Ensembl" id="ENSAMXP00000043999.1"/>
    </source>
</evidence>
<organism evidence="2 3">
    <name type="scientific">Astyanax mexicanus</name>
    <name type="common">Blind cave fish</name>
    <name type="synonym">Astyanax fasciatus mexicanus</name>
    <dbReference type="NCBI Taxonomy" id="7994"/>
    <lineage>
        <taxon>Eukaryota</taxon>
        <taxon>Metazoa</taxon>
        <taxon>Chordata</taxon>
        <taxon>Craniata</taxon>
        <taxon>Vertebrata</taxon>
        <taxon>Euteleostomi</taxon>
        <taxon>Actinopterygii</taxon>
        <taxon>Neopterygii</taxon>
        <taxon>Teleostei</taxon>
        <taxon>Ostariophysi</taxon>
        <taxon>Characiformes</taxon>
        <taxon>Characoidei</taxon>
        <taxon>Acestrorhamphidae</taxon>
        <taxon>Acestrorhamphinae</taxon>
        <taxon>Astyanax</taxon>
    </lineage>
</organism>
<sequence>VLLLTLSRVRPLNCWTRMAGLFTCPQVKFYWNIASYFGFSLWLFAVVLMMDFQLTPSWREILLYVWLTSLVCEEVRQVSADYRFLWTLLSTEDNSHFIMDINNCGLNNDGSVLLLMFLLSIWVVAYGVAKQGILIQNEERFNWIVRGAVYEPLPHHIRELTSYLPRMANNNHAVYTFTEVQDNTDAIWKFQRYELIKEYHSRPSLPPPFILLSHIYLLITHVFLRRQELSQSEEEELLSWESFMKDNYLASLKQDKSQSIL</sequence>
<dbReference type="Proteomes" id="UP000018467">
    <property type="component" value="Unassembled WGS sequence"/>
</dbReference>
<reference evidence="2" key="4">
    <citation type="submission" date="2025-09" db="UniProtKB">
        <authorList>
            <consortium name="Ensembl"/>
        </authorList>
    </citation>
    <scope>IDENTIFICATION</scope>
</reference>
<dbReference type="InParanoid" id="A0A3B1JRM5"/>
<protein>
    <submittedName>
        <fullName evidence="2">Uncharacterized protein</fullName>
    </submittedName>
</protein>
<feature type="transmembrane region" description="Helical" evidence="1">
    <location>
        <begin position="29"/>
        <end position="50"/>
    </location>
</feature>
<dbReference type="GeneTree" id="ENSGT00940000156404"/>
<feature type="transmembrane region" description="Helical" evidence="1">
    <location>
        <begin position="112"/>
        <end position="129"/>
    </location>
</feature>
<name>A0A3B1JRM5_ASTMX</name>
<keyword evidence="3" id="KW-1185">Reference proteome</keyword>
<dbReference type="AlphaFoldDB" id="A0A3B1JRM5"/>
<reference evidence="2" key="3">
    <citation type="submission" date="2025-08" db="UniProtKB">
        <authorList>
            <consortium name="Ensembl"/>
        </authorList>
    </citation>
    <scope>IDENTIFICATION</scope>
</reference>
<dbReference type="Ensembl" id="ENSAMXT00000036852.1">
    <property type="protein sequence ID" value="ENSAMXP00000043999.1"/>
    <property type="gene ID" value="ENSAMXG00000031049.1"/>
</dbReference>
<dbReference type="InterPro" id="IPR050927">
    <property type="entry name" value="TRPM"/>
</dbReference>
<dbReference type="GO" id="GO:0099604">
    <property type="term" value="F:ligand-gated calcium channel activity"/>
    <property type="evidence" value="ECO:0007669"/>
    <property type="project" value="TreeGrafter"/>
</dbReference>
<keyword evidence="1" id="KW-0812">Transmembrane</keyword>
<proteinExistence type="predicted"/>
<dbReference type="STRING" id="7994.ENSAMXP00000043999"/>
<reference evidence="3" key="2">
    <citation type="journal article" date="2014" name="Nat. Commun.">
        <title>The cavefish genome reveals candidate genes for eye loss.</title>
        <authorList>
            <person name="McGaugh S.E."/>
            <person name="Gross J.B."/>
            <person name="Aken B."/>
            <person name="Blin M."/>
            <person name="Borowsky R."/>
            <person name="Chalopin D."/>
            <person name="Hinaux H."/>
            <person name="Jeffery W.R."/>
            <person name="Keene A."/>
            <person name="Ma L."/>
            <person name="Minx P."/>
            <person name="Murphy D."/>
            <person name="O'Quin K.E."/>
            <person name="Retaux S."/>
            <person name="Rohner N."/>
            <person name="Searle S.M."/>
            <person name="Stahl B.A."/>
            <person name="Tabin C."/>
            <person name="Volff J.N."/>
            <person name="Yoshizawa M."/>
            <person name="Warren W.C."/>
        </authorList>
    </citation>
    <scope>NUCLEOTIDE SEQUENCE [LARGE SCALE GENOMIC DNA]</scope>
    <source>
        <strain evidence="3">female</strain>
    </source>
</reference>
<dbReference type="Bgee" id="ENSAMXG00000031049">
    <property type="expression patterns" value="Expressed in olfactory epithelium and 14 other cell types or tissues"/>
</dbReference>
<dbReference type="GO" id="GO:0005886">
    <property type="term" value="C:plasma membrane"/>
    <property type="evidence" value="ECO:0007669"/>
    <property type="project" value="TreeGrafter"/>
</dbReference>
<evidence type="ECO:0000313" key="3">
    <source>
        <dbReference type="Proteomes" id="UP000018467"/>
    </source>
</evidence>